<sequence>MFSGPATLLLLIRPIQQSTARRPHIHRARHQRNERIECVPSSMNGCQSRTRQPSFASSMGGTCVACFWNHHPTYRWFASSSMFGSIMRCSRTNGNGTIAPVSHCCVSQNEAAACRSIFRRGRSLPFSQYVTF</sequence>
<dbReference type="GeneID" id="63800582"/>
<evidence type="ECO:0000313" key="1">
    <source>
        <dbReference type="EMBL" id="ORX74522.1"/>
    </source>
</evidence>
<organism evidence="1 2">
    <name type="scientific">Linderina pennispora</name>
    <dbReference type="NCBI Taxonomy" id="61395"/>
    <lineage>
        <taxon>Eukaryota</taxon>
        <taxon>Fungi</taxon>
        <taxon>Fungi incertae sedis</taxon>
        <taxon>Zoopagomycota</taxon>
        <taxon>Kickxellomycotina</taxon>
        <taxon>Kickxellomycetes</taxon>
        <taxon>Kickxellales</taxon>
        <taxon>Kickxellaceae</taxon>
        <taxon>Linderina</taxon>
    </lineage>
</organism>
<keyword evidence="2" id="KW-1185">Reference proteome</keyword>
<dbReference type="AlphaFoldDB" id="A0A1Y1WLZ9"/>
<dbReference type="EMBL" id="MCFD01000001">
    <property type="protein sequence ID" value="ORX74522.1"/>
    <property type="molecule type" value="Genomic_DNA"/>
</dbReference>
<comment type="caution">
    <text evidence="1">The sequence shown here is derived from an EMBL/GenBank/DDBJ whole genome shotgun (WGS) entry which is preliminary data.</text>
</comment>
<reference evidence="1 2" key="1">
    <citation type="submission" date="2016-07" db="EMBL/GenBank/DDBJ databases">
        <title>Pervasive Adenine N6-methylation of Active Genes in Fungi.</title>
        <authorList>
            <consortium name="DOE Joint Genome Institute"/>
            <person name="Mondo S.J."/>
            <person name="Dannebaum R.O."/>
            <person name="Kuo R.C."/>
            <person name="Labutti K."/>
            <person name="Haridas S."/>
            <person name="Kuo A."/>
            <person name="Salamov A."/>
            <person name="Ahrendt S.R."/>
            <person name="Lipzen A."/>
            <person name="Sullivan W."/>
            <person name="Andreopoulos W.B."/>
            <person name="Clum A."/>
            <person name="Lindquist E."/>
            <person name="Daum C."/>
            <person name="Ramamoorthy G.K."/>
            <person name="Gryganskyi A."/>
            <person name="Culley D."/>
            <person name="Magnuson J.K."/>
            <person name="James T.Y."/>
            <person name="O'Malley M.A."/>
            <person name="Stajich J.E."/>
            <person name="Spatafora J.W."/>
            <person name="Visel A."/>
            <person name="Grigoriev I.V."/>
        </authorList>
    </citation>
    <scope>NUCLEOTIDE SEQUENCE [LARGE SCALE GENOMIC DNA]</scope>
    <source>
        <strain evidence="1 2">ATCC 12442</strain>
    </source>
</reference>
<proteinExistence type="predicted"/>
<accession>A0A1Y1WLZ9</accession>
<evidence type="ECO:0000313" key="2">
    <source>
        <dbReference type="Proteomes" id="UP000193922"/>
    </source>
</evidence>
<name>A0A1Y1WLZ9_9FUNG</name>
<dbReference type="RefSeq" id="XP_040747733.1">
    <property type="nucleotide sequence ID" value="XM_040883934.1"/>
</dbReference>
<dbReference type="Proteomes" id="UP000193922">
    <property type="component" value="Unassembled WGS sequence"/>
</dbReference>
<protein>
    <submittedName>
        <fullName evidence="1">Uncharacterized protein</fullName>
    </submittedName>
</protein>
<gene>
    <name evidence="1" type="ORF">DL89DRAFT_18392</name>
</gene>